<dbReference type="HOGENOM" id="CLU_066627_1_0_9"/>
<comment type="function">
    <text evidence="16">Catalyzes the phosphorylation of pantothenate (Pan), the first step in CoA biosynthesis.</text>
</comment>
<comment type="pathway">
    <text evidence="4 16">Cofactor biosynthesis; coenzyme A biosynthesis; CoA from (R)-pantothenate: step 1/5.</text>
</comment>
<dbReference type="AlphaFoldDB" id="U2LZF8"/>
<dbReference type="GO" id="GO:0004594">
    <property type="term" value="F:pantothenate kinase activity"/>
    <property type="evidence" value="ECO:0007669"/>
    <property type="project" value="UniProtKB-UniRule"/>
</dbReference>
<evidence type="ECO:0000256" key="14">
    <source>
        <dbReference type="ARBA" id="ARBA00038036"/>
    </source>
</evidence>
<dbReference type="EMBL" id="AWVF01000232">
    <property type="protein sequence ID" value="ERJ94889.1"/>
    <property type="molecule type" value="Genomic_DNA"/>
</dbReference>
<name>U2LZF8_9FIRM</name>
<keyword evidence="9 16" id="KW-0547">Nucleotide-binding</keyword>
<dbReference type="SUPFAM" id="SSF53067">
    <property type="entry name" value="Actin-like ATPase domain"/>
    <property type="match status" value="2"/>
</dbReference>
<evidence type="ECO:0000256" key="16">
    <source>
        <dbReference type="HAMAP-Rule" id="MF_01274"/>
    </source>
</evidence>
<feature type="active site" description="Proton acceptor" evidence="16">
    <location>
        <position position="109"/>
    </location>
</feature>
<dbReference type="GO" id="GO:0015937">
    <property type="term" value="P:coenzyme A biosynthetic process"/>
    <property type="evidence" value="ECO:0007669"/>
    <property type="project" value="UniProtKB-UniRule"/>
</dbReference>
<protein>
    <recommendedName>
        <fullName evidence="15 16">Type III pantothenate kinase</fullName>
        <ecNumber evidence="6 16">2.7.1.33</ecNumber>
    </recommendedName>
    <alternativeName>
        <fullName evidence="16">PanK-III</fullName>
    </alternativeName>
    <alternativeName>
        <fullName evidence="16">Pantothenic acid kinase</fullName>
    </alternativeName>
</protein>
<comment type="caution">
    <text evidence="16">Lacks conserved residue(s) required for the propagation of feature annotation.</text>
</comment>
<dbReference type="STRING" id="411473.RUMCAL_01846"/>
<reference evidence="17 18" key="1">
    <citation type="submission" date="2013-07" db="EMBL/GenBank/DDBJ databases">
        <authorList>
            <person name="Weinstock G."/>
            <person name="Sodergren E."/>
            <person name="Wylie T."/>
            <person name="Fulton L."/>
            <person name="Fulton R."/>
            <person name="Fronick C."/>
            <person name="O'Laughlin M."/>
            <person name="Godfrey J."/>
            <person name="Miner T."/>
            <person name="Herter B."/>
            <person name="Appelbaum E."/>
            <person name="Cordes M."/>
            <person name="Lek S."/>
            <person name="Wollam A."/>
            <person name="Pepin K.H."/>
            <person name="Palsikar V.B."/>
            <person name="Mitreva M."/>
            <person name="Wilson R.K."/>
        </authorList>
    </citation>
    <scope>NUCLEOTIDE SEQUENCE [LARGE SCALE GENOMIC DNA]</scope>
    <source>
        <strain evidence="17 18">ATCC 27760</strain>
    </source>
</reference>
<keyword evidence="11 16" id="KW-0067">ATP-binding</keyword>
<comment type="catalytic activity">
    <reaction evidence="1 16">
        <text>(R)-pantothenate + ATP = (R)-4'-phosphopantothenate + ADP + H(+)</text>
        <dbReference type="Rhea" id="RHEA:16373"/>
        <dbReference type="ChEBI" id="CHEBI:10986"/>
        <dbReference type="ChEBI" id="CHEBI:15378"/>
        <dbReference type="ChEBI" id="CHEBI:29032"/>
        <dbReference type="ChEBI" id="CHEBI:30616"/>
        <dbReference type="ChEBI" id="CHEBI:456216"/>
        <dbReference type="EC" id="2.7.1.33"/>
    </reaction>
</comment>
<keyword evidence="10 16" id="KW-0418">Kinase</keyword>
<dbReference type="InterPro" id="IPR004619">
    <property type="entry name" value="Type_III_PanK"/>
</dbReference>
<dbReference type="NCBIfam" id="NF009855">
    <property type="entry name" value="PRK13321.1"/>
    <property type="match status" value="1"/>
</dbReference>
<organism evidence="17 18">
    <name type="scientific">Ruminococcus callidus ATCC 27760</name>
    <dbReference type="NCBI Taxonomy" id="411473"/>
    <lineage>
        <taxon>Bacteria</taxon>
        <taxon>Bacillati</taxon>
        <taxon>Bacillota</taxon>
        <taxon>Clostridia</taxon>
        <taxon>Eubacteriales</taxon>
        <taxon>Oscillospiraceae</taxon>
        <taxon>Ruminococcus</taxon>
    </lineage>
</organism>
<dbReference type="Proteomes" id="UP000016662">
    <property type="component" value="Unassembled WGS sequence"/>
</dbReference>
<dbReference type="NCBIfam" id="TIGR00671">
    <property type="entry name" value="baf"/>
    <property type="match status" value="1"/>
</dbReference>
<keyword evidence="18" id="KW-1185">Reference proteome</keyword>
<evidence type="ECO:0000256" key="12">
    <source>
        <dbReference type="ARBA" id="ARBA00022958"/>
    </source>
</evidence>
<dbReference type="OrthoDB" id="9804707at2"/>
<dbReference type="PANTHER" id="PTHR34265:SF1">
    <property type="entry name" value="TYPE III PANTOTHENATE KINASE"/>
    <property type="match status" value="1"/>
</dbReference>
<evidence type="ECO:0000256" key="11">
    <source>
        <dbReference type="ARBA" id="ARBA00022840"/>
    </source>
</evidence>
<keyword evidence="13 16" id="KW-0173">Coenzyme A biosynthesis</keyword>
<feature type="binding site" evidence="16">
    <location>
        <position position="184"/>
    </location>
    <ligand>
        <name>substrate</name>
    </ligand>
</feature>
<evidence type="ECO:0000256" key="10">
    <source>
        <dbReference type="ARBA" id="ARBA00022777"/>
    </source>
</evidence>
<comment type="cofactor">
    <cofactor evidence="16">
        <name>NH4(+)</name>
        <dbReference type="ChEBI" id="CHEBI:28938"/>
    </cofactor>
    <cofactor evidence="16">
        <name>K(+)</name>
        <dbReference type="ChEBI" id="CHEBI:29103"/>
    </cofactor>
    <text evidence="16">A monovalent cation. Ammonium or potassium.</text>
</comment>
<evidence type="ECO:0000256" key="9">
    <source>
        <dbReference type="ARBA" id="ARBA00022741"/>
    </source>
</evidence>
<feature type="binding site" evidence="16">
    <location>
        <begin position="107"/>
        <end position="110"/>
    </location>
    <ligand>
        <name>substrate</name>
    </ligand>
</feature>
<comment type="cofactor">
    <cofactor evidence="2">
        <name>K(+)</name>
        <dbReference type="ChEBI" id="CHEBI:29103"/>
    </cofactor>
</comment>
<proteinExistence type="inferred from homology"/>
<feature type="binding site" evidence="16">
    <location>
        <position position="132"/>
    </location>
    <ligand>
        <name>ATP</name>
        <dbReference type="ChEBI" id="CHEBI:30616"/>
    </ligand>
</feature>
<dbReference type="EC" id="2.7.1.33" evidence="6 16"/>
<dbReference type="PANTHER" id="PTHR34265">
    <property type="entry name" value="TYPE III PANTOTHENATE KINASE"/>
    <property type="match status" value="1"/>
</dbReference>
<dbReference type="eggNOG" id="COG1521">
    <property type="taxonomic scope" value="Bacteria"/>
</dbReference>
<dbReference type="Gene3D" id="3.30.420.40">
    <property type="match status" value="2"/>
</dbReference>
<evidence type="ECO:0000256" key="7">
    <source>
        <dbReference type="ARBA" id="ARBA00022490"/>
    </source>
</evidence>
<evidence type="ECO:0000256" key="8">
    <source>
        <dbReference type="ARBA" id="ARBA00022679"/>
    </source>
</evidence>
<comment type="subunit">
    <text evidence="5 16">Homodimer.</text>
</comment>
<accession>U2LZF8</accession>
<keyword evidence="8 16" id="KW-0808">Transferase</keyword>
<dbReference type="GO" id="GO:0005524">
    <property type="term" value="F:ATP binding"/>
    <property type="evidence" value="ECO:0007669"/>
    <property type="project" value="UniProtKB-UniRule"/>
</dbReference>
<gene>
    <name evidence="16" type="primary">coaX</name>
    <name evidence="17" type="ORF">RUMCAL_01846</name>
</gene>
<keyword evidence="16" id="KW-0479">Metal-binding</keyword>
<keyword evidence="12 16" id="KW-0630">Potassium</keyword>
<feature type="binding site" evidence="16">
    <location>
        <position position="129"/>
    </location>
    <ligand>
        <name>K(+)</name>
        <dbReference type="ChEBI" id="CHEBI:29103"/>
    </ligand>
</feature>
<evidence type="ECO:0000256" key="6">
    <source>
        <dbReference type="ARBA" id="ARBA00012102"/>
    </source>
</evidence>
<dbReference type="RefSeq" id="WP_021683344.1">
    <property type="nucleotide sequence ID" value="NZ_KI260480.1"/>
</dbReference>
<keyword evidence="7 16" id="KW-0963">Cytoplasm</keyword>
<evidence type="ECO:0000256" key="15">
    <source>
        <dbReference type="ARBA" id="ARBA00040883"/>
    </source>
</evidence>
<dbReference type="Pfam" id="PF03309">
    <property type="entry name" value="Pan_kinase"/>
    <property type="match status" value="1"/>
</dbReference>
<sequence>MVLAIDIGNTNVVIGGFQEQQILFVERVSTNQNATSLELAISIKTILEIYQIQTTEIEGCIISSVVPSINHAVRKAVEKIAHCHVVLVGPGVKTGLQIAIDNPAQLGSDRVADAVAALHEYQPPIVIIDMGTATTLSVIDAQRRHIGGMIAPGVGISMNALTEKTAQLPKISLDPPKRCIGSNTVECMKSGILYGAAGCIDGLLDRIEEELGETPTFLATGGLSEFIIPHCRHKIVLDNLLLLKGLQLIYQKNVEA</sequence>
<dbReference type="InterPro" id="IPR043129">
    <property type="entry name" value="ATPase_NBD"/>
</dbReference>
<evidence type="ECO:0000256" key="3">
    <source>
        <dbReference type="ARBA" id="ARBA00004496"/>
    </source>
</evidence>
<evidence type="ECO:0000256" key="1">
    <source>
        <dbReference type="ARBA" id="ARBA00001206"/>
    </source>
</evidence>
<evidence type="ECO:0000313" key="18">
    <source>
        <dbReference type="Proteomes" id="UP000016662"/>
    </source>
</evidence>
<dbReference type="HAMAP" id="MF_01274">
    <property type="entry name" value="Pantothen_kinase_3"/>
    <property type="match status" value="1"/>
</dbReference>
<comment type="caution">
    <text evidence="17">The sequence shown here is derived from an EMBL/GenBank/DDBJ whole genome shotgun (WGS) entry which is preliminary data.</text>
</comment>
<evidence type="ECO:0000313" key="17">
    <source>
        <dbReference type="EMBL" id="ERJ94889.1"/>
    </source>
</evidence>
<dbReference type="CDD" id="cd24015">
    <property type="entry name" value="ASKHA_NBD_PanK-III"/>
    <property type="match status" value="1"/>
</dbReference>
<evidence type="ECO:0000256" key="2">
    <source>
        <dbReference type="ARBA" id="ARBA00001958"/>
    </source>
</evidence>
<dbReference type="UniPathway" id="UPA00241">
    <property type="reaction ID" value="UER00352"/>
</dbReference>
<feature type="binding site" evidence="16">
    <location>
        <begin position="6"/>
        <end position="13"/>
    </location>
    <ligand>
        <name>ATP</name>
        <dbReference type="ChEBI" id="CHEBI:30616"/>
    </ligand>
</feature>
<dbReference type="GO" id="GO:0046872">
    <property type="term" value="F:metal ion binding"/>
    <property type="evidence" value="ECO:0007669"/>
    <property type="project" value="UniProtKB-KW"/>
</dbReference>
<evidence type="ECO:0000256" key="4">
    <source>
        <dbReference type="ARBA" id="ARBA00005225"/>
    </source>
</evidence>
<comment type="similarity">
    <text evidence="14 16">Belongs to the type III pantothenate kinase family.</text>
</comment>
<dbReference type="GO" id="GO:0005737">
    <property type="term" value="C:cytoplasm"/>
    <property type="evidence" value="ECO:0007669"/>
    <property type="project" value="UniProtKB-SubCell"/>
</dbReference>
<comment type="subcellular location">
    <subcellularLocation>
        <location evidence="3 16">Cytoplasm</location>
    </subcellularLocation>
</comment>
<dbReference type="PATRIC" id="fig|411473.3.peg.1512"/>
<evidence type="ECO:0000256" key="5">
    <source>
        <dbReference type="ARBA" id="ARBA00011738"/>
    </source>
</evidence>
<evidence type="ECO:0000256" key="13">
    <source>
        <dbReference type="ARBA" id="ARBA00022993"/>
    </source>
</evidence>